<dbReference type="NCBIfam" id="TIGR02224">
    <property type="entry name" value="recomb_XerC"/>
    <property type="match status" value="1"/>
</dbReference>
<evidence type="ECO:0000259" key="12">
    <source>
        <dbReference type="PROSITE" id="PS51898"/>
    </source>
</evidence>
<dbReference type="Pfam" id="PF02899">
    <property type="entry name" value="Phage_int_SAM_1"/>
    <property type="match status" value="1"/>
</dbReference>
<keyword evidence="4 11" id="KW-0963">Cytoplasm</keyword>
<dbReference type="GO" id="GO:0009037">
    <property type="term" value="F:tyrosine-based site-specific recombinase activity"/>
    <property type="evidence" value="ECO:0007669"/>
    <property type="project" value="UniProtKB-UniRule"/>
</dbReference>
<organism evidence="14 15">
    <name type="scientific">Thiohalobacter thiocyanaticus</name>
    <dbReference type="NCBI Taxonomy" id="585455"/>
    <lineage>
        <taxon>Bacteria</taxon>
        <taxon>Pseudomonadati</taxon>
        <taxon>Pseudomonadota</taxon>
        <taxon>Gammaproteobacteria</taxon>
        <taxon>Thiohalobacterales</taxon>
        <taxon>Thiohalobacteraceae</taxon>
        <taxon>Thiohalobacter</taxon>
    </lineage>
</organism>
<dbReference type="InterPro" id="IPR044068">
    <property type="entry name" value="CB"/>
</dbReference>
<dbReference type="HAMAP" id="MF_01808">
    <property type="entry name" value="Recomb_XerC_XerD"/>
    <property type="match status" value="1"/>
</dbReference>
<dbReference type="GO" id="GO:0007059">
    <property type="term" value="P:chromosome segregation"/>
    <property type="evidence" value="ECO:0007669"/>
    <property type="project" value="UniProtKB-UniRule"/>
</dbReference>
<evidence type="ECO:0000259" key="13">
    <source>
        <dbReference type="PROSITE" id="PS51900"/>
    </source>
</evidence>
<sequence length="307" mass="34816">MSTDPAWPAVEAYLQHLAHERRLSAHTISNYRRDLRSLVEFLHTQACSDWSRLSSHQLRAFAAREHRRGLTGRSIQRRLSAARGLFEFLIREGRLTHNPARDIRAPKSPRRLPATLDVDRMDQLLRPAGDTPLERRDQAMLELIYSSGLRLAELVGLDCSALDLGDALVSVTGKGNRGRVLPVGRQARTALTRWLEVRSELAAADEPALFVSRRGTRLTPRSIQQRLERHARARGLPGRVHPHMLRHAFASHLLESSGDLRAVQELLGHADISTTQIYTHLDFQHLAEVYDQAHPRARKRKGVRSEE</sequence>
<keyword evidence="7 11" id="KW-0229">DNA integration</keyword>
<keyword evidence="9 11" id="KW-0233">DNA recombination</keyword>
<dbReference type="PROSITE" id="PS51900">
    <property type="entry name" value="CB"/>
    <property type="match status" value="1"/>
</dbReference>
<evidence type="ECO:0000256" key="7">
    <source>
        <dbReference type="ARBA" id="ARBA00022908"/>
    </source>
</evidence>
<gene>
    <name evidence="11 14" type="primary">xerC</name>
    <name evidence="14" type="ORF">D6C00_07955</name>
</gene>
<evidence type="ECO:0000313" key="15">
    <source>
        <dbReference type="Proteomes" id="UP000287798"/>
    </source>
</evidence>
<keyword evidence="15" id="KW-1185">Reference proteome</keyword>
<feature type="domain" description="Core-binding (CB)" evidence="13">
    <location>
        <begin position="4"/>
        <end position="90"/>
    </location>
</feature>
<comment type="similarity">
    <text evidence="2 11">Belongs to the 'phage' integrase family. XerC subfamily.</text>
</comment>
<dbReference type="CDD" id="cd00798">
    <property type="entry name" value="INT_XerDC_C"/>
    <property type="match status" value="1"/>
</dbReference>
<feature type="active site" description="O-(3'-phospho-DNA)-tyrosine intermediate" evidence="11">
    <location>
        <position position="278"/>
    </location>
</feature>
<comment type="caution">
    <text evidence="14">The sequence shown here is derived from an EMBL/GenBank/DDBJ whole genome shotgun (WGS) entry which is preliminary data.</text>
</comment>
<dbReference type="OrthoDB" id="9801717at2"/>
<evidence type="ECO:0000256" key="11">
    <source>
        <dbReference type="HAMAP-Rule" id="MF_01808"/>
    </source>
</evidence>
<dbReference type="EMBL" id="QZMU01000001">
    <property type="protein sequence ID" value="RRQ21885.1"/>
    <property type="molecule type" value="Genomic_DNA"/>
</dbReference>
<protein>
    <recommendedName>
        <fullName evidence="3 11">Tyrosine recombinase XerC</fullName>
    </recommendedName>
</protein>
<dbReference type="InterPro" id="IPR002104">
    <property type="entry name" value="Integrase_catalytic"/>
</dbReference>
<dbReference type="GO" id="GO:0005737">
    <property type="term" value="C:cytoplasm"/>
    <property type="evidence" value="ECO:0007669"/>
    <property type="project" value="UniProtKB-SubCell"/>
</dbReference>
<evidence type="ECO:0000256" key="5">
    <source>
        <dbReference type="ARBA" id="ARBA00022618"/>
    </source>
</evidence>
<dbReference type="InterPro" id="IPR050090">
    <property type="entry name" value="Tyrosine_recombinase_XerCD"/>
</dbReference>
<dbReference type="GO" id="GO:0051301">
    <property type="term" value="P:cell division"/>
    <property type="evidence" value="ECO:0007669"/>
    <property type="project" value="UniProtKB-UniRule"/>
</dbReference>
<keyword evidence="8 11" id="KW-0238">DNA-binding</keyword>
<dbReference type="InterPro" id="IPR013762">
    <property type="entry name" value="Integrase-like_cat_sf"/>
</dbReference>
<evidence type="ECO:0000256" key="8">
    <source>
        <dbReference type="ARBA" id="ARBA00023125"/>
    </source>
</evidence>
<feature type="domain" description="Tyr recombinase" evidence="12">
    <location>
        <begin position="111"/>
        <end position="291"/>
    </location>
</feature>
<feature type="active site" evidence="11">
    <location>
        <position position="150"/>
    </location>
</feature>
<dbReference type="AlphaFoldDB" id="A0A426QJG0"/>
<comment type="subcellular location">
    <subcellularLocation>
        <location evidence="1 11">Cytoplasm</location>
    </subcellularLocation>
</comment>
<dbReference type="GO" id="GO:0006313">
    <property type="term" value="P:DNA transposition"/>
    <property type="evidence" value="ECO:0007669"/>
    <property type="project" value="UniProtKB-UniRule"/>
</dbReference>
<dbReference type="InterPro" id="IPR023009">
    <property type="entry name" value="Tyrosine_recombinase_XerC/XerD"/>
</dbReference>
<feature type="active site" evidence="11">
    <location>
        <position position="174"/>
    </location>
</feature>
<comment type="subunit">
    <text evidence="11">Forms a cyclic heterotetrameric complex composed of two molecules of XerC and two molecules of XerD.</text>
</comment>
<proteinExistence type="inferred from homology"/>
<dbReference type="Proteomes" id="UP000287798">
    <property type="component" value="Unassembled WGS sequence"/>
</dbReference>
<comment type="function">
    <text evidence="11">Site-specific tyrosine recombinase, which acts by catalyzing the cutting and rejoining of the recombining DNA molecules. The XerC-XerD complex is essential to convert dimers of the bacterial chromosome into monomers to permit their segregation at cell division. It also contributes to the segregational stability of plasmids.</text>
</comment>
<dbReference type="NCBIfam" id="NF001399">
    <property type="entry name" value="PRK00283.1"/>
    <property type="match status" value="1"/>
</dbReference>
<dbReference type="Pfam" id="PF00589">
    <property type="entry name" value="Phage_integrase"/>
    <property type="match status" value="1"/>
</dbReference>
<dbReference type="InterPro" id="IPR004107">
    <property type="entry name" value="Integrase_SAM-like_N"/>
</dbReference>
<keyword evidence="5 11" id="KW-0132">Cell division</keyword>
<accession>A0A426QJG0</accession>
<dbReference type="GO" id="GO:0003677">
    <property type="term" value="F:DNA binding"/>
    <property type="evidence" value="ECO:0007669"/>
    <property type="project" value="UniProtKB-UniRule"/>
</dbReference>
<dbReference type="SUPFAM" id="SSF56349">
    <property type="entry name" value="DNA breaking-rejoining enzymes"/>
    <property type="match status" value="1"/>
</dbReference>
<feature type="active site" evidence="11">
    <location>
        <position position="269"/>
    </location>
</feature>
<dbReference type="PANTHER" id="PTHR30349">
    <property type="entry name" value="PHAGE INTEGRASE-RELATED"/>
    <property type="match status" value="1"/>
</dbReference>
<evidence type="ECO:0000256" key="9">
    <source>
        <dbReference type="ARBA" id="ARBA00023172"/>
    </source>
</evidence>
<dbReference type="InterPro" id="IPR011010">
    <property type="entry name" value="DNA_brk_join_enz"/>
</dbReference>
<evidence type="ECO:0000256" key="4">
    <source>
        <dbReference type="ARBA" id="ARBA00022490"/>
    </source>
</evidence>
<evidence type="ECO:0000256" key="10">
    <source>
        <dbReference type="ARBA" id="ARBA00023306"/>
    </source>
</evidence>
<keyword evidence="10 11" id="KW-0131">Cell cycle</keyword>
<dbReference type="Gene3D" id="1.10.150.130">
    <property type="match status" value="1"/>
</dbReference>
<evidence type="ECO:0000256" key="2">
    <source>
        <dbReference type="ARBA" id="ARBA00006657"/>
    </source>
</evidence>
<keyword evidence="6 11" id="KW-0159">Chromosome partition</keyword>
<evidence type="ECO:0000256" key="6">
    <source>
        <dbReference type="ARBA" id="ARBA00022829"/>
    </source>
</evidence>
<evidence type="ECO:0000256" key="3">
    <source>
        <dbReference type="ARBA" id="ARBA00015804"/>
    </source>
</evidence>
<dbReference type="InterPro" id="IPR010998">
    <property type="entry name" value="Integrase_recombinase_N"/>
</dbReference>
<dbReference type="Gene3D" id="1.10.443.10">
    <property type="entry name" value="Intergrase catalytic core"/>
    <property type="match status" value="1"/>
</dbReference>
<feature type="active site" evidence="11">
    <location>
        <position position="246"/>
    </location>
</feature>
<dbReference type="PROSITE" id="PS51898">
    <property type="entry name" value="TYR_RECOMBINASE"/>
    <property type="match status" value="1"/>
</dbReference>
<evidence type="ECO:0000313" key="14">
    <source>
        <dbReference type="EMBL" id="RRQ21885.1"/>
    </source>
</evidence>
<dbReference type="RefSeq" id="WP_125181225.1">
    <property type="nucleotide sequence ID" value="NZ_QZMU01000001.1"/>
</dbReference>
<name>A0A426QJG0_9GAMM</name>
<evidence type="ECO:0000256" key="1">
    <source>
        <dbReference type="ARBA" id="ARBA00004496"/>
    </source>
</evidence>
<reference evidence="14 15" key="1">
    <citation type="journal article" date="2010" name="Int. J. Syst. Evol. Microbiol.">
        <title>Thiohalobacter thiocyanaticus gen. nov., sp. nov., a moderately halophilic, sulfur-oxidizing gammaproteobacterium from hypersaline lakes, that utilizes thiocyanate.</title>
        <authorList>
            <person name="Sorokin D.Y."/>
            <person name="Kovaleva O.L."/>
            <person name="Tourova T.P."/>
            <person name="Muyzer G."/>
        </authorList>
    </citation>
    <scope>NUCLEOTIDE SEQUENCE [LARGE SCALE GENOMIC DNA]</scope>
    <source>
        <strain evidence="14 15">Hrh1</strain>
    </source>
</reference>
<feature type="active site" evidence="11">
    <location>
        <position position="243"/>
    </location>
</feature>
<dbReference type="InterPro" id="IPR011931">
    <property type="entry name" value="Recomb_XerC"/>
</dbReference>
<dbReference type="PANTHER" id="PTHR30349:SF81">
    <property type="entry name" value="TYROSINE RECOMBINASE XERC"/>
    <property type="match status" value="1"/>
</dbReference>